<evidence type="ECO:0000256" key="2">
    <source>
        <dbReference type="SAM" id="SignalP"/>
    </source>
</evidence>
<dbReference type="Proteomes" id="UP000321353">
    <property type="component" value="Chromosome"/>
</dbReference>
<keyword evidence="4" id="KW-1185">Reference proteome</keyword>
<sequence length="58" mass="5963" precursor="true">MRSIASSIVILSSCILFAAAGFVTHSDTNLFLNGVAVFVGIIGLIGWFTSSGESGAKK</sequence>
<feature type="chain" id="PRO_5022749744" description="Photosystem II reaction center protein Z" evidence="2">
    <location>
        <begin position="19"/>
        <end position="58"/>
    </location>
</feature>
<feature type="transmembrane region" description="Helical" evidence="1">
    <location>
        <begin position="30"/>
        <end position="49"/>
    </location>
</feature>
<accession>A0A5B9MBJ4</accession>
<evidence type="ECO:0000256" key="1">
    <source>
        <dbReference type="SAM" id="Phobius"/>
    </source>
</evidence>
<protein>
    <recommendedName>
        <fullName evidence="5">Photosystem II reaction center protein Z</fullName>
    </recommendedName>
</protein>
<keyword evidence="1" id="KW-1133">Transmembrane helix</keyword>
<gene>
    <name evidence="3" type="ORF">Mal15_21600</name>
</gene>
<keyword evidence="2" id="KW-0732">Signal</keyword>
<dbReference type="RefSeq" id="WP_167546717.1">
    <property type="nucleotide sequence ID" value="NZ_CP036264.1"/>
</dbReference>
<evidence type="ECO:0000313" key="4">
    <source>
        <dbReference type="Proteomes" id="UP000321353"/>
    </source>
</evidence>
<dbReference type="AlphaFoldDB" id="A0A5B9MBJ4"/>
<evidence type="ECO:0008006" key="5">
    <source>
        <dbReference type="Google" id="ProtNLM"/>
    </source>
</evidence>
<dbReference type="EMBL" id="CP036264">
    <property type="protein sequence ID" value="QEF98113.1"/>
    <property type="molecule type" value="Genomic_DNA"/>
</dbReference>
<evidence type="ECO:0000313" key="3">
    <source>
        <dbReference type="EMBL" id="QEF98113.1"/>
    </source>
</evidence>
<proteinExistence type="predicted"/>
<keyword evidence="1" id="KW-0812">Transmembrane</keyword>
<organism evidence="3 4">
    <name type="scientific">Stieleria maiorica</name>
    <dbReference type="NCBI Taxonomy" id="2795974"/>
    <lineage>
        <taxon>Bacteria</taxon>
        <taxon>Pseudomonadati</taxon>
        <taxon>Planctomycetota</taxon>
        <taxon>Planctomycetia</taxon>
        <taxon>Pirellulales</taxon>
        <taxon>Pirellulaceae</taxon>
        <taxon>Stieleria</taxon>
    </lineage>
</organism>
<keyword evidence="1" id="KW-0472">Membrane</keyword>
<dbReference type="KEGG" id="smam:Mal15_21600"/>
<reference evidence="3 4" key="1">
    <citation type="submission" date="2019-02" db="EMBL/GenBank/DDBJ databases">
        <title>Planctomycetal bacteria perform biofilm scaping via a novel small molecule.</title>
        <authorList>
            <person name="Jeske O."/>
            <person name="Boedeker C."/>
            <person name="Wiegand S."/>
            <person name="Breitling P."/>
            <person name="Kallscheuer N."/>
            <person name="Jogler M."/>
            <person name="Rohde M."/>
            <person name="Petersen J."/>
            <person name="Medema M.H."/>
            <person name="Surup F."/>
            <person name="Jogler C."/>
        </authorList>
    </citation>
    <scope>NUCLEOTIDE SEQUENCE [LARGE SCALE GENOMIC DNA]</scope>
    <source>
        <strain evidence="3 4">Mal15</strain>
    </source>
</reference>
<feature type="signal peptide" evidence="2">
    <location>
        <begin position="1"/>
        <end position="18"/>
    </location>
</feature>
<name>A0A5B9MBJ4_9BACT</name>